<reference evidence="2" key="1">
    <citation type="journal article" date="2013" name="J. Plant Res.">
        <title>Effect of fungi and light on seed germination of three Opuntia species from semiarid lands of central Mexico.</title>
        <authorList>
            <person name="Delgado-Sanchez P."/>
            <person name="Jimenez-Bremont J.F."/>
            <person name="Guerrero-Gonzalez Mde L."/>
            <person name="Flores J."/>
        </authorList>
    </citation>
    <scope>NUCLEOTIDE SEQUENCE</scope>
    <source>
        <tissue evidence="2">Cladode</tissue>
    </source>
</reference>
<organism evidence="2">
    <name type="scientific">Opuntia streptacantha</name>
    <name type="common">Prickly pear cactus</name>
    <name type="synonym">Opuntia cardona</name>
    <dbReference type="NCBI Taxonomy" id="393608"/>
    <lineage>
        <taxon>Eukaryota</taxon>
        <taxon>Viridiplantae</taxon>
        <taxon>Streptophyta</taxon>
        <taxon>Embryophyta</taxon>
        <taxon>Tracheophyta</taxon>
        <taxon>Spermatophyta</taxon>
        <taxon>Magnoliopsida</taxon>
        <taxon>eudicotyledons</taxon>
        <taxon>Gunneridae</taxon>
        <taxon>Pentapetalae</taxon>
        <taxon>Caryophyllales</taxon>
        <taxon>Cactineae</taxon>
        <taxon>Cactaceae</taxon>
        <taxon>Opuntioideae</taxon>
        <taxon>Opuntia</taxon>
    </lineage>
</organism>
<name>A0A7C9DLE6_OPUST</name>
<protein>
    <submittedName>
        <fullName evidence="2">Uncharacterized protein</fullName>
    </submittedName>
</protein>
<reference evidence="2" key="2">
    <citation type="submission" date="2020-07" db="EMBL/GenBank/DDBJ databases">
        <authorList>
            <person name="Vera ALvarez R."/>
            <person name="Arias-Moreno D.M."/>
            <person name="Jimenez-Jacinto V."/>
            <person name="Jimenez-Bremont J.F."/>
            <person name="Swaminathan K."/>
            <person name="Moose S.P."/>
            <person name="Guerrero-Gonzalez M.L."/>
            <person name="Marino-Ramirez L."/>
            <person name="Landsman D."/>
            <person name="Rodriguez-Kessler M."/>
            <person name="Delgado-Sanchez P."/>
        </authorList>
    </citation>
    <scope>NUCLEOTIDE SEQUENCE</scope>
    <source>
        <tissue evidence="2">Cladode</tissue>
    </source>
</reference>
<accession>A0A7C9DLE6</accession>
<dbReference type="AlphaFoldDB" id="A0A7C9DLE6"/>
<sequence>MRSNQHPIHTYYTLYIPSTSQALTLTWSLSSCFSQKRHAETNTLSLLSSPSAICSRVLIQLLINLSLLPLPPTQKKRKTKKPRGVQTRPLAPSAPIGQAF</sequence>
<feature type="region of interest" description="Disordered" evidence="1">
    <location>
        <begin position="72"/>
        <end position="100"/>
    </location>
</feature>
<dbReference type="PROSITE" id="PS51257">
    <property type="entry name" value="PROKAR_LIPOPROTEIN"/>
    <property type="match status" value="1"/>
</dbReference>
<evidence type="ECO:0000313" key="2">
    <source>
        <dbReference type="EMBL" id="MBA4639809.1"/>
    </source>
</evidence>
<dbReference type="EMBL" id="GISG01115388">
    <property type="protein sequence ID" value="MBA4639809.1"/>
    <property type="molecule type" value="Transcribed_RNA"/>
</dbReference>
<evidence type="ECO:0000256" key="1">
    <source>
        <dbReference type="SAM" id="MobiDB-lite"/>
    </source>
</evidence>
<proteinExistence type="predicted"/>
<feature type="compositionally biased region" description="Basic residues" evidence="1">
    <location>
        <begin position="74"/>
        <end position="83"/>
    </location>
</feature>